<dbReference type="Gene3D" id="1.20.272.10">
    <property type="match status" value="1"/>
</dbReference>
<evidence type="ECO:0000313" key="12">
    <source>
        <dbReference type="EMBL" id="KTD82350.1"/>
    </source>
</evidence>
<evidence type="ECO:0000256" key="9">
    <source>
        <dbReference type="NCBIfam" id="TIGR01128"/>
    </source>
</evidence>
<gene>
    <name evidence="12" type="primary">holA</name>
    <name evidence="12" type="ORF">Lwal_0827</name>
</gene>
<keyword evidence="5" id="KW-0235">DNA replication</keyword>
<feature type="domain" description="DNA polymerase III delta N-terminal" evidence="10">
    <location>
        <begin position="21"/>
        <end position="124"/>
    </location>
</feature>
<evidence type="ECO:0000256" key="7">
    <source>
        <dbReference type="ARBA" id="ARBA00034754"/>
    </source>
</evidence>
<evidence type="ECO:0000256" key="2">
    <source>
        <dbReference type="ARBA" id="ARBA00017703"/>
    </source>
</evidence>
<dbReference type="InterPro" id="IPR010372">
    <property type="entry name" value="DNA_pol3_delta_N"/>
</dbReference>
<keyword evidence="13" id="KW-1185">Reference proteome</keyword>
<evidence type="ECO:0000256" key="1">
    <source>
        <dbReference type="ARBA" id="ARBA00012417"/>
    </source>
</evidence>
<organism evidence="12 13">
    <name type="scientific">Legionella waltersii</name>
    <dbReference type="NCBI Taxonomy" id="66969"/>
    <lineage>
        <taxon>Bacteria</taxon>
        <taxon>Pseudomonadati</taxon>
        <taxon>Pseudomonadota</taxon>
        <taxon>Gammaproteobacteria</taxon>
        <taxon>Legionellales</taxon>
        <taxon>Legionellaceae</taxon>
        <taxon>Legionella</taxon>
    </lineage>
</organism>
<dbReference type="GO" id="GO:0006261">
    <property type="term" value="P:DNA-templated DNA replication"/>
    <property type="evidence" value="ECO:0007669"/>
    <property type="project" value="TreeGrafter"/>
</dbReference>
<dbReference type="Proteomes" id="UP000054729">
    <property type="component" value="Unassembled WGS sequence"/>
</dbReference>
<sequence>MQINQQMLRSHLQKKIYPVNIIIGQDIYLIEESIVTLKSTLHQLASCDVKNLSIQSPEDWNNLVQEANHYSLFYDKVIIIANYDKKTLDSSGKKQINEYLNSINPRCTIILKAVNLNSKQLSWLANNNHVLVVVAQSLSPDAMKKWISQELLAKTFQFENNVPELIHQYTQGNMHAAAQVIERLSLAHNSNCMLTLKETSEQLADQCDYSLFELVEICLAGQVDKGIPILKQSANNKTEATLVLWLFTQEIRTLMQLQFLTTKRSMDFRKACGELNIWTQRINLYQIALQRLNMSTLRQLHHYCCILDNRIKSGHGQQVWNGLDVLFLSLCMGKLIGDACTV</sequence>
<proteinExistence type="inferred from homology"/>
<dbReference type="InterPro" id="IPR005790">
    <property type="entry name" value="DNA_polIII_delta"/>
</dbReference>
<evidence type="ECO:0000313" key="13">
    <source>
        <dbReference type="Proteomes" id="UP000054729"/>
    </source>
</evidence>
<dbReference type="Gene3D" id="3.40.50.300">
    <property type="entry name" value="P-loop containing nucleotide triphosphate hydrolases"/>
    <property type="match status" value="1"/>
</dbReference>
<dbReference type="GO" id="GO:0003677">
    <property type="term" value="F:DNA binding"/>
    <property type="evidence" value="ECO:0007669"/>
    <property type="project" value="InterPro"/>
</dbReference>
<keyword evidence="6" id="KW-0239">DNA-directed DNA polymerase</keyword>
<dbReference type="NCBIfam" id="TIGR01128">
    <property type="entry name" value="holA"/>
    <property type="match status" value="1"/>
</dbReference>
<keyword evidence="4" id="KW-0548">Nucleotidyltransferase</keyword>
<dbReference type="GO" id="GO:0003887">
    <property type="term" value="F:DNA-directed DNA polymerase activity"/>
    <property type="evidence" value="ECO:0007669"/>
    <property type="project" value="UniProtKB-UniRule"/>
</dbReference>
<comment type="caution">
    <text evidence="12">The sequence shown here is derived from an EMBL/GenBank/DDBJ whole genome shotgun (WGS) entry which is preliminary data.</text>
</comment>
<name>A0A0W1AM30_9GAMM</name>
<dbReference type="PANTHER" id="PTHR34388:SF1">
    <property type="entry name" value="DNA POLYMERASE III SUBUNIT DELTA"/>
    <property type="match status" value="1"/>
</dbReference>
<dbReference type="AlphaFoldDB" id="A0A0W1AM30"/>
<dbReference type="InterPro" id="IPR032780">
    <property type="entry name" value="DNA_pol3_delt_C"/>
</dbReference>
<dbReference type="InterPro" id="IPR027417">
    <property type="entry name" value="P-loop_NTPase"/>
</dbReference>
<dbReference type="PATRIC" id="fig|66969.6.peg.901"/>
<comment type="catalytic activity">
    <reaction evidence="8">
        <text>DNA(n) + a 2'-deoxyribonucleoside 5'-triphosphate = DNA(n+1) + diphosphate</text>
        <dbReference type="Rhea" id="RHEA:22508"/>
        <dbReference type="Rhea" id="RHEA-COMP:17339"/>
        <dbReference type="Rhea" id="RHEA-COMP:17340"/>
        <dbReference type="ChEBI" id="CHEBI:33019"/>
        <dbReference type="ChEBI" id="CHEBI:61560"/>
        <dbReference type="ChEBI" id="CHEBI:173112"/>
        <dbReference type="EC" id="2.7.7.7"/>
    </reaction>
</comment>
<dbReference type="PANTHER" id="PTHR34388">
    <property type="entry name" value="DNA POLYMERASE III SUBUNIT DELTA"/>
    <property type="match status" value="1"/>
</dbReference>
<dbReference type="SUPFAM" id="SSF52540">
    <property type="entry name" value="P-loop containing nucleoside triphosphate hydrolases"/>
    <property type="match status" value="1"/>
</dbReference>
<dbReference type="Gene3D" id="1.10.8.60">
    <property type="match status" value="1"/>
</dbReference>
<dbReference type="OrthoDB" id="9770982at2"/>
<dbReference type="SUPFAM" id="SSF48019">
    <property type="entry name" value="post-AAA+ oligomerization domain-like"/>
    <property type="match status" value="1"/>
</dbReference>
<dbReference type="Pfam" id="PF06144">
    <property type="entry name" value="DNA_pol3_delta"/>
    <property type="match status" value="1"/>
</dbReference>
<evidence type="ECO:0000259" key="11">
    <source>
        <dbReference type="Pfam" id="PF14840"/>
    </source>
</evidence>
<keyword evidence="3" id="KW-0808">Transferase</keyword>
<dbReference type="Pfam" id="PF14840">
    <property type="entry name" value="DNA_pol3_delt_C"/>
    <property type="match status" value="1"/>
</dbReference>
<dbReference type="InterPro" id="IPR008921">
    <property type="entry name" value="DNA_pol3_clamp-load_cplx_C"/>
</dbReference>
<protein>
    <recommendedName>
        <fullName evidence="2 9">DNA polymerase III subunit delta</fullName>
        <ecNumber evidence="1 9">2.7.7.7</ecNumber>
    </recommendedName>
</protein>
<comment type="similarity">
    <text evidence="7">Belongs to the DNA polymerase HolA subunit family.</text>
</comment>
<accession>A0A0W1AM30</accession>
<evidence type="ECO:0000259" key="10">
    <source>
        <dbReference type="Pfam" id="PF06144"/>
    </source>
</evidence>
<evidence type="ECO:0000256" key="3">
    <source>
        <dbReference type="ARBA" id="ARBA00022679"/>
    </source>
</evidence>
<evidence type="ECO:0000256" key="4">
    <source>
        <dbReference type="ARBA" id="ARBA00022695"/>
    </source>
</evidence>
<evidence type="ECO:0000256" key="8">
    <source>
        <dbReference type="ARBA" id="ARBA00049244"/>
    </source>
</evidence>
<evidence type="ECO:0000256" key="6">
    <source>
        <dbReference type="ARBA" id="ARBA00022932"/>
    </source>
</evidence>
<evidence type="ECO:0000256" key="5">
    <source>
        <dbReference type="ARBA" id="ARBA00022705"/>
    </source>
</evidence>
<dbReference type="EMBL" id="LNZB01000015">
    <property type="protein sequence ID" value="KTD82350.1"/>
    <property type="molecule type" value="Genomic_DNA"/>
</dbReference>
<dbReference type="STRING" id="66969.Lwal_0827"/>
<dbReference type="EC" id="2.7.7.7" evidence="1 9"/>
<dbReference type="GO" id="GO:0009360">
    <property type="term" value="C:DNA polymerase III complex"/>
    <property type="evidence" value="ECO:0007669"/>
    <property type="project" value="UniProtKB-UniRule"/>
</dbReference>
<reference evidence="12 13" key="1">
    <citation type="submission" date="2015-11" db="EMBL/GenBank/DDBJ databases">
        <title>Genomic analysis of 38 Legionella species identifies large and diverse effector repertoires.</title>
        <authorList>
            <person name="Burstein D."/>
            <person name="Amaro F."/>
            <person name="Zusman T."/>
            <person name="Lifshitz Z."/>
            <person name="Cohen O."/>
            <person name="Gilbert J.A."/>
            <person name="Pupko T."/>
            <person name="Shuman H.A."/>
            <person name="Segal G."/>
        </authorList>
    </citation>
    <scope>NUCLEOTIDE SEQUENCE [LARGE SCALE GENOMIC DNA]</scope>
    <source>
        <strain evidence="12 13">ATCC 51914</strain>
    </source>
</reference>
<feature type="domain" description="DNA polymerase III subunit delta C-terminal" evidence="11">
    <location>
        <begin position="212"/>
        <end position="334"/>
    </location>
</feature>